<dbReference type="EMBL" id="FOXS01000002">
    <property type="protein sequence ID" value="SFQ21518.1"/>
    <property type="molecule type" value="Genomic_DNA"/>
</dbReference>
<dbReference type="PRINTS" id="PR01374">
    <property type="entry name" value="TONBPROTEIN"/>
</dbReference>
<evidence type="ECO:0000313" key="12">
    <source>
        <dbReference type="Proteomes" id="UP000199029"/>
    </source>
</evidence>
<dbReference type="SUPFAM" id="SSF74653">
    <property type="entry name" value="TolA/TonB C-terminal domain"/>
    <property type="match status" value="1"/>
</dbReference>
<comment type="subcellular location">
    <subcellularLocation>
        <location evidence="1">Cell inner membrane</location>
        <topology evidence="1">Single-pass membrane protein</topology>
        <orientation evidence="1">Periplasmic side</orientation>
    </subcellularLocation>
</comment>
<reference evidence="12" key="1">
    <citation type="submission" date="2016-10" db="EMBL/GenBank/DDBJ databases">
        <authorList>
            <person name="Varghese N."/>
            <person name="Submissions S."/>
        </authorList>
    </citation>
    <scope>NUCLEOTIDE SEQUENCE [LARGE SCALE GENOMIC DNA]</scope>
    <source>
        <strain evidence="12">OR362-8,ATCC BAA-1266,JCM 13504</strain>
    </source>
</reference>
<evidence type="ECO:0000313" key="11">
    <source>
        <dbReference type="EMBL" id="SFQ21518.1"/>
    </source>
</evidence>
<dbReference type="GO" id="GO:0030288">
    <property type="term" value="C:outer membrane-bounded periplasmic space"/>
    <property type="evidence" value="ECO:0007669"/>
    <property type="project" value="InterPro"/>
</dbReference>
<dbReference type="PANTHER" id="PTHR33446">
    <property type="entry name" value="PROTEIN TONB-RELATED"/>
    <property type="match status" value="1"/>
</dbReference>
<dbReference type="InterPro" id="IPR003538">
    <property type="entry name" value="TonB"/>
</dbReference>
<evidence type="ECO:0000256" key="6">
    <source>
        <dbReference type="ARBA" id="ARBA00022692"/>
    </source>
</evidence>
<sequence length="99" mass="10935">MPQLPGGGGEKAILQAIQQRLVYPPRALQAQVEGRVYVNFIVTATGRVDKIEVVKSLVADCDSAVVQAVKRLPRFTPGREEGKAVWVQYTLPVTFRIED</sequence>
<dbReference type="InterPro" id="IPR051045">
    <property type="entry name" value="TonB-dependent_transducer"/>
</dbReference>
<dbReference type="GO" id="GO:0098797">
    <property type="term" value="C:plasma membrane protein complex"/>
    <property type="evidence" value="ECO:0007669"/>
    <property type="project" value="TreeGrafter"/>
</dbReference>
<evidence type="ECO:0000256" key="7">
    <source>
        <dbReference type="ARBA" id="ARBA00022927"/>
    </source>
</evidence>
<proteinExistence type="inferred from homology"/>
<keyword evidence="8" id="KW-1133">Transmembrane helix</keyword>
<dbReference type="AlphaFoldDB" id="A0A1I5WPT1"/>
<organism evidence="11 12">
    <name type="scientific">Hymenobacter arizonensis</name>
    <name type="common">Siccationidurans arizonensis</name>
    <dbReference type="NCBI Taxonomy" id="1227077"/>
    <lineage>
        <taxon>Bacteria</taxon>
        <taxon>Pseudomonadati</taxon>
        <taxon>Bacteroidota</taxon>
        <taxon>Cytophagia</taxon>
        <taxon>Cytophagales</taxon>
        <taxon>Hymenobacteraceae</taxon>
        <taxon>Hymenobacter</taxon>
    </lineage>
</organism>
<dbReference type="GO" id="GO:0055085">
    <property type="term" value="P:transmembrane transport"/>
    <property type="evidence" value="ECO:0007669"/>
    <property type="project" value="InterPro"/>
</dbReference>
<dbReference type="GO" id="GO:0015891">
    <property type="term" value="P:siderophore transport"/>
    <property type="evidence" value="ECO:0007669"/>
    <property type="project" value="InterPro"/>
</dbReference>
<dbReference type="GO" id="GO:0031992">
    <property type="term" value="F:energy transducer activity"/>
    <property type="evidence" value="ECO:0007669"/>
    <property type="project" value="InterPro"/>
</dbReference>
<evidence type="ECO:0000256" key="5">
    <source>
        <dbReference type="ARBA" id="ARBA00022519"/>
    </source>
</evidence>
<evidence type="ECO:0000256" key="1">
    <source>
        <dbReference type="ARBA" id="ARBA00004383"/>
    </source>
</evidence>
<feature type="domain" description="TonB C-terminal" evidence="10">
    <location>
        <begin position="8"/>
        <end position="99"/>
    </location>
</feature>
<dbReference type="NCBIfam" id="TIGR01352">
    <property type="entry name" value="tonB_Cterm"/>
    <property type="match status" value="1"/>
</dbReference>
<keyword evidence="6" id="KW-0812">Transmembrane</keyword>
<evidence type="ECO:0000256" key="4">
    <source>
        <dbReference type="ARBA" id="ARBA00022475"/>
    </source>
</evidence>
<gene>
    <name evidence="11" type="ORF">SAMN04515668_1419</name>
</gene>
<dbReference type="InterPro" id="IPR006260">
    <property type="entry name" value="TonB/TolA_C"/>
</dbReference>
<evidence type="ECO:0000259" key="10">
    <source>
        <dbReference type="PROSITE" id="PS52015"/>
    </source>
</evidence>
<evidence type="ECO:0000256" key="8">
    <source>
        <dbReference type="ARBA" id="ARBA00022989"/>
    </source>
</evidence>
<keyword evidence="5" id="KW-0997">Cell inner membrane</keyword>
<name>A0A1I5WPT1_HYMAR</name>
<comment type="similarity">
    <text evidence="2">Belongs to the TonB family.</text>
</comment>
<protein>
    <submittedName>
        <fullName evidence="11">TonB family C-terminal domain-containing protein</fullName>
    </submittedName>
</protein>
<keyword evidence="3" id="KW-0813">Transport</keyword>
<evidence type="ECO:0000256" key="2">
    <source>
        <dbReference type="ARBA" id="ARBA00006555"/>
    </source>
</evidence>
<dbReference type="Proteomes" id="UP000199029">
    <property type="component" value="Unassembled WGS sequence"/>
</dbReference>
<evidence type="ECO:0000256" key="9">
    <source>
        <dbReference type="ARBA" id="ARBA00023136"/>
    </source>
</evidence>
<keyword evidence="12" id="KW-1185">Reference proteome</keyword>
<accession>A0A1I5WPT1</accession>
<evidence type="ECO:0000256" key="3">
    <source>
        <dbReference type="ARBA" id="ARBA00022448"/>
    </source>
</evidence>
<dbReference type="PROSITE" id="PS52015">
    <property type="entry name" value="TONB_CTD"/>
    <property type="match status" value="1"/>
</dbReference>
<keyword evidence="7" id="KW-0653">Protein transport</keyword>
<dbReference type="STRING" id="1227077.SAMN04515668_1419"/>
<dbReference type="GO" id="GO:0015031">
    <property type="term" value="P:protein transport"/>
    <property type="evidence" value="ECO:0007669"/>
    <property type="project" value="UniProtKB-KW"/>
</dbReference>
<dbReference type="InterPro" id="IPR037682">
    <property type="entry name" value="TonB_C"/>
</dbReference>
<dbReference type="PANTHER" id="PTHR33446:SF2">
    <property type="entry name" value="PROTEIN TONB"/>
    <property type="match status" value="1"/>
</dbReference>
<dbReference type="Gene3D" id="3.30.1150.10">
    <property type="match status" value="1"/>
</dbReference>
<keyword evidence="9" id="KW-0472">Membrane</keyword>
<dbReference type="Pfam" id="PF03544">
    <property type="entry name" value="TonB_C"/>
    <property type="match status" value="1"/>
</dbReference>
<keyword evidence="4" id="KW-1003">Cell membrane</keyword>